<keyword evidence="1" id="KW-0378">Hydrolase</keyword>
<dbReference type="EMBL" id="LAZR01031917">
    <property type="protein sequence ID" value="KKL52369.1"/>
    <property type="molecule type" value="Genomic_DNA"/>
</dbReference>
<dbReference type="InterPro" id="IPR027417">
    <property type="entry name" value="P-loop_NTPase"/>
</dbReference>
<evidence type="ECO:0008006" key="5">
    <source>
        <dbReference type="Google" id="ProtNLM"/>
    </source>
</evidence>
<sequence>KFLENPNVEVLSGKKPYETSGDILIINYDILSAWVETLRKLDPKFIVLDEPQYIKTNSAQRTIAAKELVKGHPITGLSGTPGDSPLEFYNIIHMIDPHIFPNDWTYKHKYCGAKHNGFGWDFDGATKVTELHQILTDTIMLRRLKKDHLKDLPDKMYSMIPIELSAKGRKQYDKTYSDFMERYRSNIKALRVKLKAEGMDPIDIRTKIKQAMGAKGMVELGALKMASAEGKLDGMIDWIRDRLCSGEKLVVFATHTNISDAVYEAFKSVAVKVDGGVIGKKRHAAVVEFQENNSCRLFVGNIKACGVAITLTAASNIAILELPDRPSYLVQAEDRCHRIGQLNALNVYYLLGRNTVDRADAIRLDKHMKVLAQILDGVKPDDVDNLIGEMFENILELEEAA</sequence>
<dbReference type="Pfam" id="PF00176">
    <property type="entry name" value="SNF2-rel_dom"/>
    <property type="match status" value="1"/>
</dbReference>
<dbReference type="InterPro" id="IPR049730">
    <property type="entry name" value="SNF2/RAD54-like_C"/>
</dbReference>
<dbReference type="InterPro" id="IPR000330">
    <property type="entry name" value="SNF2_N"/>
</dbReference>
<evidence type="ECO:0000313" key="4">
    <source>
        <dbReference type="EMBL" id="KKL52369.1"/>
    </source>
</evidence>
<dbReference type="GO" id="GO:0031297">
    <property type="term" value="P:replication fork processing"/>
    <property type="evidence" value="ECO:0007669"/>
    <property type="project" value="TreeGrafter"/>
</dbReference>
<dbReference type="InterPro" id="IPR038718">
    <property type="entry name" value="SNF2-like_sf"/>
</dbReference>
<comment type="caution">
    <text evidence="4">The sequence shown here is derived from an EMBL/GenBank/DDBJ whole genome shotgun (WGS) entry which is preliminary data.</text>
</comment>
<feature type="non-terminal residue" evidence="4">
    <location>
        <position position="1"/>
    </location>
</feature>
<dbReference type="SMART" id="SM00490">
    <property type="entry name" value="HELICc"/>
    <property type="match status" value="1"/>
</dbReference>
<feature type="domain" description="Helicase ATP-binding" evidence="2">
    <location>
        <begin position="1"/>
        <end position="99"/>
    </location>
</feature>
<dbReference type="Gene3D" id="3.40.50.10810">
    <property type="entry name" value="Tandem AAA-ATPase domain"/>
    <property type="match status" value="1"/>
</dbReference>
<dbReference type="PROSITE" id="PS51194">
    <property type="entry name" value="HELICASE_CTER"/>
    <property type="match status" value="1"/>
</dbReference>
<dbReference type="PANTHER" id="PTHR45766:SF6">
    <property type="entry name" value="SWI_SNF-RELATED MATRIX-ASSOCIATED ACTIN-DEPENDENT REGULATOR OF CHROMATIN SUBFAMILY A-LIKE PROTEIN 1"/>
    <property type="match status" value="1"/>
</dbReference>
<dbReference type="PANTHER" id="PTHR45766">
    <property type="entry name" value="DNA ANNEALING HELICASE AND ENDONUCLEASE ZRANB3 FAMILY MEMBER"/>
    <property type="match status" value="1"/>
</dbReference>
<accession>A0A0F9CT38</accession>
<proteinExistence type="predicted"/>
<dbReference type="PROSITE" id="PS51192">
    <property type="entry name" value="HELICASE_ATP_BIND_1"/>
    <property type="match status" value="1"/>
</dbReference>
<evidence type="ECO:0000256" key="1">
    <source>
        <dbReference type="ARBA" id="ARBA00022801"/>
    </source>
</evidence>
<name>A0A0F9CT38_9ZZZZ</name>
<dbReference type="GO" id="GO:0016787">
    <property type="term" value="F:hydrolase activity"/>
    <property type="evidence" value="ECO:0007669"/>
    <property type="project" value="UniProtKB-KW"/>
</dbReference>
<dbReference type="Pfam" id="PF00271">
    <property type="entry name" value="Helicase_C"/>
    <property type="match status" value="1"/>
</dbReference>
<dbReference type="GO" id="GO:0005524">
    <property type="term" value="F:ATP binding"/>
    <property type="evidence" value="ECO:0007669"/>
    <property type="project" value="InterPro"/>
</dbReference>
<feature type="domain" description="Helicase C-terminal" evidence="3">
    <location>
        <begin position="231"/>
        <end position="387"/>
    </location>
</feature>
<dbReference type="GO" id="GO:0006281">
    <property type="term" value="P:DNA repair"/>
    <property type="evidence" value="ECO:0007669"/>
    <property type="project" value="TreeGrafter"/>
</dbReference>
<dbReference type="GO" id="GO:0043596">
    <property type="term" value="C:nuclear replication fork"/>
    <property type="evidence" value="ECO:0007669"/>
    <property type="project" value="TreeGrafter"/>
</dbReference>
<evidence type="ECO:0000259" key="2">
    <source>
        <dbReference type="PROSITE" id="PS51192"/>
    </source>
</evidence>
<organism evidence="4">
    <name type="scientific">marine sediment metagenome</name>
    <dbReference type="NCBI Taxonomy" id="412755"/>
    <lineage>
        <taxon>unclassified sequences</taxon>
        <taxon>metagenomes</taxon>
        <taxon>ecological metagenomes</taxon>
    </lineage>
</organism>
<dbReference type="InterPro" id="IPR001650">
    <property type="entry name" value="Helicase_C-like"/>
</dbReference>
<dbReference type="SUPFAM" id="SSF52540">
    <property type="entry name" value="P-loop containing nucleoside triphosphate hydrolases"/>
    <property type="match status" value="1"/>
</dbReference>
<dbReference type="InterPro" id="IPR014001">
    <property type="entry name" value="Helicase_ATP-bd"/>
</dbReference>
<reference evidence="4" key="1">
    <citation type="journal article" date="2015" name="Nature">
        <title>Complex archaea that bridge the gap between prokaryotes and eukaryotes.</title>
        <authorList>
            <person name="Spang A."/>
            <person name="Saw J.H."/>
            <person name="Jorgensen S.L."/>
            <person name="Zaremba-Niedzwiedzka K."/>
            <person name="Martijn J."/>
            <person name="Lind A.E."/>
            <person name="van Eijk R."/>
            <person name="Schleper C."/>
            <person name="Guy L."/>
            <person name="Ettema T.J."/>
        </authorList>
    </citation>
    <scope>NUCLEOTIDE SEQUENCE</scope>
</reference>
<dbReference type="CDD" id="cd18793">
    <property type="entry name" value="SF2_C_SNF"/>
    <property type="match status" value="1"/>
</dbReference>
<protein>
    <recommendedName>
        <fullName evidence="5">Helicase C-terminal domain-containing protein</fullName>
    </recommendedName>
</protein>
<evidence type="ECO:0000259" key="3">
    <source>
        <dbReference type="PROSITE" id="PS51194"/>
    </source>
</evidence>
<dbReference type="Gene3D" id="3.40.50.300">
    <property type="entry name" value="P-loop containing nucleotide triphosphate hydrolases"/>
    <property type="match status" value="1"/>
</dbReference>
<gene>
    <name evidence="4" type="ORF">LCGC14_2286140</name>
</gene>
<dbReference type="AlphaFoldDB" id="A0A0F9CT38"/>